<dbReference type="PANTHER" id="PTHR10340">
    <property type="entry name" value="SPHINGOMYELIN PHOSPHODIESTERASE"/>
    <property type="match status" value="1"/>
</dbReference>
<dbReference type="Pfam" id="PF19272">
    <property type="entry name" value="ASMase_C"/>
    <property type="match status" value="2"/>
</dbReference>
<evidence type="ECO:0000313" key="5">
    <source>
        <dbReference type="Proteomes" id="UP000694941"/>
    </source>
</evidence>
<gene>
    <name evidence="6" type="primary">LOC106473468</name>
</gene>
<organism evidence="5 6">
    <name type="scientific">Limulus polyphemus</name>
    <name type="common">Atlantic horseshoe crab</name>
    <dbReference type="NCBI Taxonomy" id="6850"/>
    <lineage>
        <taxon>Eukaryota</taxon>
        <taxon>Metazoa</taxon>
        <taxon>Ecdysozoa</taxon>
        <taxon>Arthropoda</taxon>
        <taxon>Chelicerata</taxon>
        <taxon>Merostomata</taxon>
        <taxon>Xiphosura</taxon>
        <taxon>Limulidae</taxon>
        <taxon>Limulus</taxon>
    </lineage>
</organism>
<dbReference type="PANTHER" id="PTHR10340:SF57">
    <property type="entry name" value="METALLOPHOS DOMAIN-CONTAINING PROTEIN"/>
    <property type="match status" value="1"/>
</dbReference>
<keyword evidence="3" id="KW-1133">Transmembrane helix</keyword>
<evidence type="ECO:0000256" key="2">
    <source>
        <dbReference type="ARBA" id="ARBA00023180"/>
    </source>
</evidence>
<feature type="non-terminal residue" evidence="6">
    <location>
        <position position="1"/>
    </location>
</feature>
<dbReference type="InterPro" id="IPR029052">
    <property type="entry name" value="Metallo-depent_PP-like"/>
</dbReference>
<keyword evidence="5" id="KW-1185">Reference proteome</keyword>
<evidence type="ECO:0000313" key="6">
    <source>
        <dbReference type="RefSeq" id="XP_013789600.1"/>
    </source>
</evidence>
<dbReference type="InterPro" id="IPR045473">
    <property type="entry name" value="ASM_C"/>
</dbReference>
<dbReference type="GeneID" id="106473468"/>
<name>A0ABM1BVQ5_LIMPO</name>
<sequence length="323" mass="36586">INKEKVYIIGHIPPGAYPRGFFPETGPNFFYFHSFNKKFTHIVNTYHDVIVGQFFGHLHLDSFMLFSDNQTVLSSLFLSPAVTPWYEPNKELYSPVNPAVRLYKYNRTSGTILDYSVYFLNLTKANSHNNQGDVEQPHDSPSGKLDTPQDMLSWELLYTFTEAYNLSDVSTSSLARLHDKLVNSVETFQRYFQFSTVQKVMFPCNSTCRHFHLCSVANVDLGAYNACVSMQEYATTPDFSQDYNVTSPTSYPASISEIFPDNSEPGEPEPVISDAKPEPESHTTRNVLVGISIGLVAATLIIGIVLLRKRARLFRGPRYVFFP</sequence>
<dbReference type="SUPFAM" id="SSF56300">
    <property type="entry name" value="Metallo-dependent phosphatases"/>
    <property type="match status" value="1"/>
</dbReference>
<keyword evidence="1" id="KW-0378">Hydrolase</keyword>
<dbReference type="Proteomes" id="UP000694941">
    <property type="component" value="Unplaced"/>
</dbReference>
<evidence type="ECO:0000256" key="3">
    <source>
        <dbReference type="SAM" id="Phobius"/>
    </source>
</evidence>
<feature type="domain" description="Sphingomyelin phosphodiesterase C-terminal" evidence="4">
    <location>
        <begin position="74"/>
        <end position="130"/>
    </location>
</feature>
<keyword evidence="2" id="KW-0325">Glycoprotein</keyword>
<feature type="domain" description="Sphingomyelin phosphodiesterase C-terminal" evidence="4">
    <location>
        <begin position="152"/>
        <end position="231"/>
    </location>
</feature>
<feature type="transmembrane region" description="Helical" evidence="3">
    <location>
        <begin position="287"/>
        <end position="307"/>
    </location>
</feature>
<reference evidence="6" key="1">
    <citation type="submission" date="2025-08" db="UniProtKB">
        <authorList>
            <consortium name="RefSeq"/>
        </authorList>
    </citation>
    <scope>IDENTIFICATION</scope>
    <source>
        <tissue evidence="6">Muscle</tissue>
    </source>
</reference>
<accession>A0ABM1BVQ5</accession>
<evidence type="ECO:0000259" key="4">
    <source>
        <dbReference type="Pfam" id="PF19272"/>
    </source>
</evidence>
<evidence type="ECO:0000256" key="1">
    <source>
        <dbReference type="ARBA" id="ARBA00022801"/>
    </source>
</evidence>
<keyword evidence="3" id="KW-0812">Transmembrane</keyword>
<keyword evidence="3" id="KW-0472">Membrane</keyword>
<dbReference type="RefSeq" id="XP_013789600.1">
    <property type="nucleotide sequence ID" value="XM_013934146.2"/>
</dbReference>
<protein>
    <submittedName>
        <fullName evidence="6">Acid sphingomyelinase-like phosphodiesterase 3b</fullName>
    </submittedName>
</protein>
<proteinExistence type="predicted"/>